<feature type="region of interest" description="Disordered" evidence="1">
    <location>
        <begin position="111"/>
        <end position="520"/>
    </location>
</feature>
<feature type="compositionally biased region" description="Polar residues" evidence="1">
    <location>
        <begin position="490"/>
        <end position="510"/>
    </location>
</feature>
<reference evidence="3" key="2">
    <citation type="submission" date="2021-02" db="EMBL/GenBank/DDBJ databases">
        <title>Aspergillus puulaauensis MK2 genome sequence.</title>
        <authorList>
            <person name="Futagami T."/>
            <person name="Mori K."/>
            <person name="Kadooka C."/>
            <person name="Tanaka T."/>
        </authorList>
    </citation>
    <scope>NUCLEOTIDE SEQUENCE</scope>
    <source>
        <strain evidence="3">MK2</strain>
    </source>
</reference>
<evidence type="ECO:0000259" key="2">
    <source>
        <dbReference type="Pfam" id="PF10382"/>
    </source>
</evidence>
<dbReference type="AlphaFoldDB" id="A0A7R7XY14"/>
<accession>A0A7R7XY14</accession>
<evidence type="ECO:0000313" key="4">
    <source>
        <dbReference type="Proteomes" id="UP000654913"/>
    </source>
</evidence>
<name>A0A7R7XY14_9EURO</name>
<dbReference type="GO" id="GO:0035861">
    <property type="term" value="C:site of double-strand break"/>
    <property type="evidence" value="ECO:0007669"/>
    <property type="project" value="TreeGrafter"/>
</dbReference>
<dbReference type="KEGG" id="apuu:APUU_80108S"/>
<dbReference type="OrthoDB" id="6513042at2759"/>
<proteinExistence type="predicted"/>
<evidence type="ECO:0000313" key="3">
    <source>
        <dbReference type="EMBL" id="BCS29805.1"/>
    </source>
</evidence>
<dbReference type="GO" id="GO:0006302">
    <property type="term" value="P:double-strand break repair"/>
    <property type="evidence" value="ECO:0007669"/>
    <property type="project" value="TreeGrafter"/>
</dbReference>
<protein>
    <recommendedName>
        <fullName evidence="2">5'-3' DNA helicase ZGRF1-like N-terminal domain-containing protein</fullName>
    </recommendedName>
</protein>
<dbReference type="GeneID" id="64979802"/>
<reference evidence="3" key="1">
    <citation type="submission" date="2021-01" db="EMBL/GenBank/DDBJ databases">
        <authorList>
            <consortium name="Aspergillus puulaauensis MK2 genome sequencing consortium"/>
            <person name="Kazuki M."/>
            <person name="Futagami T."/>
        </authorList>
    </citation>
    <scope>NUCLEOTIDE SEQUENCE</scope>
    <source>
        <strain evidence="3">MK2</strain>
    </source>
</reference>
<dbReference type="EMBL" id="AP024450">
    <property type="protein sequence ID" value="BCS29805.1"/>
    <property type="molecule type" value="Genomic_DNA"/>
</dbReference>
<keyword evidence="4" id="KW-1185">Reference proteome</keyword>
<dbReference type="GO" id="GO:0005634">
    <property type="term" value="C:nucleus"/>
    <property type="evidence" value="ECO:0007669"/>
    <property type="project" value="TreeGrafter"/>
</dbReference>
<dbReference type="PANTHER" id="PTHR28535">
    <property type="entry name" value="ZINC FINGER GRF-TYPE CONTAINING 1"/>
    <property type="match status" value="1"/>
</dbReference>
<dbReference type="InterPro" id="IPR018838">
    <property type="entry name" value="ZGRF1-like_N"/>
</dbReference>
<sequence length="541" mass="59708">MSTPLSSGAPRSSSLAVPATQNTAPVVKFRCLFTHDIRRKAKRWQDGFLRYHTFNKRVMVYDNTGYFIGDLHYRAPEGINDGDELELDKGVLIQVCEPLERTETDISSLYKNKSQASPSHPGDAPPSSLRSAVPRSSLSSQQASRSLNDLLGVKKTSVPQLPSPYEQRRRQIPTSSHQPHERPAKRQRVTPEPITSSQQDVVDLADSPPLRQQSRNTQSRPNPHPTPQNQRTAVLPEPQKSTGPPPRQQSANTQSRPKPHSIPENQRTAFLPEPQKSAGPRGTSEKQVAPSSSRPTAQSVSQNLKTSSSGAESSVNTLRFPSSKPRRKLMYQESSLAPVKKSESQTTLSRTHSQRRTIEQAASSPVIILDDDSPKLDDDPIPDDGSVSDDDDLFLDFQTAVPHQETPAQVDSDDSLFRSHSLNSNMEDGVNLTASAPNPPATEHSSKLSNSNNRFPLMHSGPSLPNDQHTAKFLENIARPRSTGLRKSYSDPTTINSFHTRPLPTTSPLNPSVDKDDELGPWTSEALDLFDFWPPGRPKPT</sequence>
<feature type="compositionally biased region" description="Acidic residues" evidence="1">
    <location>
        <begin position="379"/>
        <end position="394"/>
    </location>
</feature>
<feature type="compositionally biased region" description="Low complexity" evidence="1">
    <location>
        <begin position="135"/>
        <end position="147"/>
    </location>
</feature>
<gene>
    <name evidence="3" type="ORF">APUU_80108S</name>
</gene>
<evidence type="ECO:0000256" key="1">
    <source>
        <dbReference type="SAM" id="MobiDB-lite"/>
    </source>
</evidence>
<organism evidence="3 4">
    <name type="scientific">Aspergillus puulaauensis</name>
    <dbReference type="NCBI Taxonomy" id="1220207"/>
    <lineage>
        <taxon>Eukaryota</taxon>
        <taxon>Fungi</taxon>
        <taxon>Dikarya</taxon>
        <taxon>Ascomycota</taxon>
        <taxon>Pezizomycotina</taxon>
        <taxon>Eurotiomycetes</taxon>
        <taxon>Eurotiomycetidae</taxon>
        <taxon>Eurotiales</taxon>
        <taxon>Aspergillaceae</taxon>
        <taxon>Aspergillus</taxon>
    </lineage>
</organism>
<dbReference type="PANTHER" id="PTHR28535:SF1">
    <property type="entry name" value="PROTEIN ZGRF1"/>
    <property type="match status" value="1"/>
</dbReference>
<dbReference type="Pfam" id="PF10382">
    <property type="entry name" value="ZGRF1-like_N"/>
    <property type="match status" value="1"/>
</dbReference>
<feature type="compositionally biased region" description="Polar residues" evidence="1">
    <location>
        <begin position="210"/>
        <end position="232"/>
    </location>
</feature>
<dbReference type="InterPro" id="IPR052800">
    <property type="entry name" value="DNA_Repair_Helicase_ZGRF1"/>
</dbReference>
<feature type="compositionally biased region" description="Polar residues" evidence="1">
    <location>
        <begin position="285"/>
        <end position="320"/>
    </location>
</feature>
<feature type="domain" description="5'-3' DNA helicase ZGRF1-like N-terminal" evidence="2">
    <location>
        <begin position="26"/>
        <end position="106"/>
    </location>
</feature>
<dbReference type="Proteomes" id="UP000654913">
    <property type="component" value="Chromosome 8"/>
</dbReference>
<feature type="compositionally biased region" description="Polar residues" evidence="1">
    <location>
        <begin position="418"/>
        <end position="436"/>
    </location>
</feature>
<dbReference type="RefSeq" id="XP_041561991.1">
    <property type="nucleotide sequence ID" value="XM_041696352.1"/>
</dbReference>